<reference evidence="7 8" key="1">
    <citation type="submission" date="2014-04" db="EMBL/GenBank/DDBJ databases">
        <authorList>
            <consortium name="DOE Joint Genome Institute"/>
            <person name="Kuo A."/>
            <person name="Girlanda M."/>
            <person name="Perotto S."/>
            <person name="Kohler A."/>
            <person name="Nagy L.G."/>
            <person name="Floudas D."/>
            <person name="Copeland A."/>
            <person name="Barry K.W."/>
            <person name="Cichocki N."/>
            <person name="Veneault-Fourrey C."/>
            <person name="LaButti K."/>
            <person name="Lindquist E.A."/>
            <person name="Lipzen A."/>
            <person name="Lundell T."/>
            <person name="Morin E."/>
            <person name="Murat C."/>
            <person name="Sun H."/>
            <person name="Tunlid A."/>
            <person name="Henrissat B."/>
            <person name="Grigoriev I.V."/>
            <person name="Hibbett D.S."/>
            <person name="Martin F."/>
            <person name="Nordberg H.P."/>
            <person name="Cantor M.N."/>
            <person name="Hua S.X."/>
        </authorList>
    </citation>
    <scope>NUCLEOTIDE SEQUENCE [LARGE SCALE GENOMIC DNA]</scope>
    <source>
        <strain evidence="7 8">MUT 4182</strain>
    </source>
</reference>
<feature type="compositionally biased region" description="Basic and acidic residues" evidence="5">
    <location>
        <begin position="395"/>
        <end position="405"/>
    </location>
</feature>
<dbReference type="AlphaFoldDB" id="A0A0C3KF96"/>
<dbReference type="OrthoDB" id="18087at2759"/>
<dbReference type="Gene3D" id="3.30.70.330">
    <property type="match status" value="1"/>
</dbReference>
<feature type="domain" description="UPF3" evidence="6">
    <location>
        <begin position="24"/>
        <end position="181"/>
    </location>
</feature>
<dbReference type="InterPro" id="IPR039722">
    <property type="entry name" value="Upf3"/>
</dbReference>
<comment type="subcellular location">
    <subcellularLocation>
        <location evidence="1">Nucleus</location>
    </subcellularLocation>
</comment>
<evidence type="ECO:0000256" key="3">
    <source>
        <dbReference type="ARBA" id="ARBA00023161"/>
    </source>
</evidence>
<sequence length="472" mass="50941">MSSIKTEKPAKPKSSRPKRAGPESRLKVVVRRLPPNLPEGVFWESVTPWVDAQTTSWKQFWPGKLRPKGVNKENVLSRAYIVFNTEEQLKNFHRDYDGHLFRDKSGNESQAVVEFAPFQKVPLAKAKVDQRQGSIQEDEDFKSFITSLSQVEPTEAEKLAMAPPPDLNEKMTTLTPLLASLLPNKDSHAAESRDKHHETRPEEKSASGKARRRKEKEHTQKERIDDAEFSRGPVRQDSTRPEEASKKGQSAKERAKNPARKPSESADAPSKSKGKTPASPVRPTRSKAPPGPQQGNDAAGPSTSAADGSTSPTQHKARPKFKFDGILAPGGGRPRPGRSESGHATPAASSPTTETAPGEAPNPPSRRPRKGKDKEKDSNASSSGPARTGSVAEHSGPKHAGDHLPAKPPAPMVVHRILQRPTARIDDEGATPDAPTSAGIIPVQMPPRGRGRGGGRGRGRGRGRGGAPAPES</sequence>
<dbReference type="EMBL" id="KN823185">
    <property type="protein sequence ID" value="KIO20158.1"/>
    <property type="molecule type" value="Genomic_DNA"/>
</dbReference>
<feature type="compositionally biased region" description="Basic and acidic residues" evidence="5">
    <location>
        <begin position="237"/>
        <end position="264"/>
    </location>
</feature>
<dbReference type="PANTHER" id="PTHR13112:SF0">
    <property type="entry name" value="FI21285P1"/>
    <property type="match status" value="1"/>
</dbReference>
<dbReference type="PANTHER" id="PTHR13112">
    <property type="entry name" value="UPF3 REGULATOR OF NONSENSE TRANSCRIPTS-LIKE PROTEIN"/>
    <property type="match status" value="1"/>
</dbReference>
<feature type="compositionally biased region" description="Basic and acidic residues" evidence="5">
    <location>
        <begin position="186"/>
        <end position="206"/>
    </location>
</feature>
<protein>
    <recommendedName>
        <fullName evidence="6">UPF3 domain-containing protein</fullName>
    </recommendedName>
</protein>
<accession>A0A0C3KF96</accession>
<dbReference type="GO" id="GO:0003729">
    <property type="term" value="F:mRNA binding"/>
    <property type="evidence" value="ECO:0007669"/>
    <property type="project" value="TreeGrafter"/>
</dbReference>
<dbReference type="InterPro" id="IPR012677">
    <property type="entry name" value="Nucleotide-bd_a/b_plait_sf"/>
</dbReference>
<dbReference type="STRING" id="1051891.A0A0C3KF96"/>
<feature type="region of interest" description="Disordered" evidence="5">
    <location>
        <begin position="1"/>
        <end position="26"/>
    </location>
</feature>
<keyword evidence="8" id="KW-1185">Reference proteome</keyword>
<feature type="compositionally biased region" description="Basic and acidic residues" evidence="5">
    <location>
        <begin position="1"/>
        <end position="10"/>
    </location>
</feature>
<evidence type="ECO:0000259" key="6">
    <source>
        <dbReference type="Pfam" id="PF03467"/>
    </source>
</evidence>
<dbReference type="GO" id="GO:0005737">
    <property type="term" value="C:cytoplasm"/>
    <property type="evidence" value="ECO:0007669"/>
    <property type="project" value="TreeGrafter"/>
</dbReference>
<keyword evidence="3" id="KW-0866">Nonsense-mediated mRNA decay</keyword>
<feature type="compositionally biased region" description="Basic residues" evidence="5">
    <location>
        <begin position="449"/>
        <end position="463"/>
    </location>
</feature>
<dbReference type="Proteomes" id="UP000054248">
    <property type="component" value="Unassembled WGS sequence"/>
</dbReference>
<dbReference type="GO" id="GO:0000184">
    <property type="term" value="P:nuclear-transcribed mRNA catabolic process, nonsense-mediated decay"/>
    <property type="evidence" value="ECO:0007669"/>
    <property type="project" value="UniProtKB-KW"/>
</dbReference>
<feature type="region of interest" description="Disordered" evidence="5">
    <location>
        <begin position="186"/>
        <end position="472"/>
    </location>
</feature>
<proteinExistence type="inferred from homology"/>
<dbReference type="GO" id="GO:0045727">
    <property type="term" value="P:positive regulation of translation"/>
    <property type="evidence" value="ECO:0007669"/>
    <property type="project" value="TreeGrafter"/>
</dbReference>
<dbReference type="InterPro" id="IPR005120">
    <property type="entry name" value="UPF3_dom"/>
</dbReference>
<comment type="similarity">
    <text evidence="2">Belongs to the RENT3 family.</text>
</comment>
<evidence type="ECO:0000256" key="1">
    <source>
        <dbReference type="ARBA" id="ARBA00004123"/>
    </source>
</evidence>
<dbReference type="GO" id="GO:0005730">
    <property type="term" value="C:nucleolus"/>
    <property type="evidence" value="ECO:0007669"/>
    <property type="project" value="TreeGrafter"/>
</dbReference>
<dbReference type="CDD" id="cd12455">
    <property type="entry name" value="RRM_like_Smg4_UPF3"/>
    <property type="match status" value="1"/>
</dbReference>
<name>A0A0C3KF96_9AGAM</name>
<evidence type="ECO:0000313" key="7">
    <source>
        <dbReference type="EMBL" id="KIO20158.1"/>
    </source>
</evidence>
<dbReference type="HOGENOM" id="CLU_035823_0_0_1"/>
<evidence type="ECO:0000313" key="8">
    <source>
        <dbReference type="Proteomes" id="UP000054248"/>
    </source>
</evidence>
<dbReference type="InterPro" id="IPR035979">
    <property type="entry name" value="RBD_domain_sf"/>
</dbReference>
<reference evidence="8" key="2">
    <citation type="submission" date="2015-01" db="EMBL/GenBank/DDBJ databases">
        <title>Evolutionary Origins and Diversification of the Mycorrhizal Mutualists.</title>
        <authorList>
            <consortium name="DOE Joint Genome Institute"/>
            <consortium name="Mycorrhizal Genomics Consortium"/>
            <person name="Kohler A."/>
            <person name="Kuo A."/>
            <person name="Nagy L.G."/>
            <person name="Floudas D."/>
            <person name="Copeland A."/>
            <person name="Barry K.W."/>
            <person name="Cichocki N."/>
            <person name="Veneault-Fourrey C."/>
            <person name="LaButti K."/>
            <person name="Lindquist E.A."/>
            <person name="Lipzen A."/>
            <person name="Lundell T."/>
            <person name="Morin E."/>
            <person name="Murat C."/>
            <person name="Riley R."/>
            <person name="Ohm R."/>
            <person name="Sun H."/>
            <person name="Tunlid A."/>
            <person name="Henrissat B."/>
            <person name="Grigoriev I.V."/>
            <person name="Hibbett D.S."/>
            <person name="Martin F."/>
        </authorList>
    </citation>
    <scope>NUCLEOTIDE SEQUENCE [LARGE SCALE GENOMIC DNA]</scope>
    <source>
        <strain evidence="8">MUT 4182</strain>
    </source>
</reference>
<keyword evidence="4" id="KW-0539">Nucleus</keyword>
<feature type="compositionally biased region" description="Low complexity" evidence="5">
    <location>
        <begin position="344"/>
        <end position="357"/>
    </location>
</feature>
<dbReference type="SUPFAM" id="SSF54928">
    <property type="entry name" value="RNA-binding domain, RBD"/>
    <property type="match status" value="1"/>
</dbReference>
<evidence type="ECO:0000256" key="2">
    <source>
        <dbReference type="ARBA" id="ARBA00005991"/>
    </source>
</evidence>
<feature type="compositionally biased region" description="Polar residues" evidence="5">
    <location>
        <begin position="293"/>
        <end position="314"/>
    </location>
</feature>
<gene>
    <name evidence="7" type="ORF">M407DRAFT_30192</name>
</gene>
<evidence type="ECO:0000256" key="5">
    <source>
        <dbReference type="SAM" id="MobiDB-lite"/>
    </source>
</evidence>
<organism evidence="7 8">
    <name type="scientific">Tulasnella calospora MUT 4182</name>
    <dbReference type="NCBI Taxonomy" id="1051891"/>
    <lineage>
        <taxon>Eukaryota</taxon>
        <taxon>Fungi</taxon>
        <taxon>Dikarya</taxon>
        <taxon>Basidiomycota</taxon>
        <taxon>Agaricomycotina</taxon>
        <taxon>Agaricomycetes</taxon>
        <taxon>Cantharellales</taxon>
        <taxon>Tulasnellaceae</taxon>
        <taxon>Tulasnella</taxon>
    </lineage>
</organism>
<evidence type="ECO:0000256" key="4">
    <source>
        <dbReference type="ARBA" id="ARBA00023242"/>
    </source>
</evidence>
<dbReference type="Pfam" id="PF03467">
    <property type="entry name" value="Smg4_UPF3"/>
    <property type="match status" value="1"/>
</dbReference>
<feature type="compositionally biased region" description="Basic and acidic residues" evidence="5">
    <location>
        <begin position="216"/>
        <end position="229"/>
    </location>
</feature>